<proteinExistence type="predicted"/>
<evidence type="ECO:0000313" key="2">
    <source>
        <dbReference type="Proteomes" id="UP000011872"/>
    </source>
</evidence>
<accession>M3Q1B6</accession>
<organism evidence="1 2">
    <name type="scientific">Helicobacter pylori GAM265BSii</name>
    <dbReference type="NCBI Taxonomy" id="1159049"/>
    <lineage>
        <taxon>Bacteria</taxon>
        <taxon>Pseudomonadati</taxon>
        <taxon>Campylobacterota</taxon>
        <taxon>Epsilonproteobacteria</taxon>
        <taxon>Campylobacterales</taxon>
        <taxon>Helicobacteraceae</taxon>
        <taxon>Helicobacter</taxon>
    </lineage>
</organism>
<dbReference type="EMBL" id="APDY01000007">
    <property type="protein sequence ID" value="EMH30988.1"/>
    <property type="molecule type" value="Genomic_DNA"/>
</dbReference>
<protein>
    <submittedName>
        <fullName evidence="1">Uncharacterized protein</fullName>
    </submittedName>
</protein>
<dbReference type="AlphaFoldDB" id="M3Q1B6"/>
<name>M3Q1B6_HELPX</name>
<gene>
    <name evidence="1" type="ORF">HMPREF1421_00059</name>
</gene>
<comment type="caution">
    <text evidence="1">The sequence shown here is derived from an EMBL/GenBank/DDBJ whole genome shotgun (WGS) entry which is preliminary data.</text>
</comment>
<reference evidence="1 2" key="1">
    <citation type="submission" date="2012-12" db="EMBL/GenBank/DDBJ databases">
        <authorList>
            <person name="Weinstock G."/>
            <person name="Sodergren E."/>
            <person name="Lobos E.A."/>
            <person name="Fulton L."/>
            <person name="Fulton R."/>
            <person name="Courtney L."/>
            <person name="Fronick C."/>
            <person name="O'Laughlin M."/>
            <person name="Godfrey J."/>
            <person name="Wilson R.M."/>
            <person name="Miner T."/>
            <person name="Farmer C."/>
            <person name="Delehaunty K."/>
            <person name="Cordes M."/>
            <person name="Minx P."/>
            <person name="Tomlinson C."/>
            <person name="Chen J."/>
            <person name="Wollam A."/>
            <person name="Pepin K.H."/>
            <person name="Bhonagiri V."/>
            <person name="Zhang X."/>
            <person name="Suruliraj S."/>
            <person name="Antonio M."/>
            <person name="Secka O."/>
            <person name="Thomas J."/>
            <person name="Warren W."/>
            <person name="Mitreva M."/>
            <person name="Mardis E.R."/>
            <person name="Wilson R.K."/>
        </authorList>
    </citation>
    <scope>NUCLEOTIDE SEQUENCE [LARGE SCALE GENOMIC DNA]</scope>
    <source>
        <strain evidence="1 2">GAM265BSii</strain>
    </source>
</reference>
<sequence>MRTEPFFFKEQGMFRSPYYTQPLWQNFYFLGKTWEKLKP</sequence>
<evidence type="ECO:0000313" key="1">
    <source>
        <dbReference type="EMBL" id="EMH30988.1"/>
    </source>
</evidence>
<dbReference type="HOGENOM" id="CLU_3310868_0_0_7"/>
<dbReference type="Proteomes" id="UP000011872">
    <property type="component" value="Unassembled WGS sequence"/>
</dbReference>